<organism evidence="1 2">
    <name type="scientific">Christensenella minuta</name>
    <dbReference type="NCBI Taxonomy" id="626937"/>
    <lineage>
        <taxon>Bacteria</taxon>
        <taxon>Bacillati</taxon>
        <taxon>Bacillota</taxon>
        <taxon>Clostridia</taxon>
        <taxon>Christensenellales</taxon>
        <taxon>Christensenellaceae</taxon>
        <taxon>Christensenella</taxon>
    </lineage>
</organism>
<sequence>MVLKGSRFNPCGPPGFLLAFLNKAAYPCRRTLHIKRPCPPLL</sequence>
<name>A0A136Q4F0_9FIRM</name>
<dbReference type="STRING" id="626937.HMPREF3293_01688"/>
<protein>
    <submittedName>
        <fullName evidence="1">Uncharacterized protein</fullName>
    </submittedName>
</protein>
<keyword evidence="2" id="KW-1185">Reference proteome</keyword>
<dbReference type="EMBL" id="LSZW01000061">
    <property type="protein sequence ID" value="KXK65474.1"/>
    <property type="molecule type" value="Genomic_DNA"/>
</dbReference>
<evidence type="ECO:0000313" key="2">
    <source>
        <dbReference type="Proteomes" id="UP000070366"/>
    </source>
</evidence>
<accession>A0A136Q4F0</accession>
<reference evidence="1 2" key="1">
    <citation type="submission" date="2016-02" db="EMBL/GenBank/DDBJ databases">
        <authorList>
            <person name="Wen L."/>
            <person name="He K."/>
            <person name="Yang H."/>
        </authorList>
    </citation>
    <scope>NUCLEOTIDE SEQUENCE [LARGE SCALE GENOMIC DNA]</scope>
    <source>
        <strain evidence="1 2">DSM 22607</strain>
    </source>
</reference>
<dbReference type="Proteomes" id="UP000070366">
    <property type="component" value="Unassembled WGS sequence"/>
</dbReference>
<gene>
    <name evidence="1" type="ORF">HMPREF3293_01688</name>
</gene>
<evidence type="ECO:0000313" key="1">
    <source>
        <dbReference type="EMBL" id="KXK65474.1"/>
    </source>
</evidence>
<proteinExistence type="predicted"/>
<comment type="caution">
    <text evidence="1">The sequence shown here is derived from an EMBL/GenBank/DDBJ whole genome shotgun (WGS) entry which is preliminary data.</text>
</comment>
<dbReference type="AlphaFoldDB" id="A0A136Q4F0"/>